<dbReference type="PANTHER" id="PTHR46056:SF12">
    <property type="entry name" value="LONG-CHAIN-ALCOHOL OXIDASE"/>
    <property type="match status" value="1"/>
</dbReference>
<feature type="domain" description="Glucose-methanol-choline oxidoreductase N-terminal" evidence="5">
    <location>
        <begin position="82"/>
        <end position="301"/>
    </location>
</feature>
<dbReference type="Pfam" id="PF00732">
    <property type="entry name" value="GMC_oxred_N"/>
    <property type="match status" value="1"/>
</dbReference>
<gene>
    <name evidence="7" type="ORF">GK091_00255</name>
</gene>
<evidence type="ECO:0000256" key="2">
    <source>
        <dbReference type="ARBA" id="ARBA00022630"/>
    </source>
</evidence>
<accession>A0A6M0ICE6</accession>
<dbReference type="SUPFAM" id="SSF51905">
    <property type="entry name" value="FAD/NAD(P)-binding domain"/>
    <property type="match status" value="1"/>
</dbReference>
<organism evidence="7 8">
    <name type="scientific">Spirosoma agri</name>
    <dbReference type="NCBI Taxonomy" id="1987381"/>
    <lineage>
        <taxon>Bacteria</taxon>
        <taxon>Pseudomonadati</taxon>
        <taxon>Bacteroidota</taxon>
        <taxon>Cytophagia</taxon>
        <taxon>Cytophagales</taxon>
        <taxon>Cytophagaceae</taxon>
        <taxon>Spirosoma</taxon>
    </lineage>
</organism>
<reference evidence="7 8" key="1">
    <citation type="submission" date="2020-02" db="EMBL/GenBank/DDBJ databases">
        <title>Draft genome sequence of two Spirosoma agri KCTC 52727 and Spirosoma terrae KCTC 52035.</title>
        <authorList>
            <person name="Rojas J."/>
            <person name="Ambika Manirajan B."/>
            <person name="Ratering S."/>
            <person name="Suarez C."/>
            <person name="Schnell S."/>
        </authorList>
    </citation>
    <scope>NUCLEOTIDE SEQUENCE [LARGE SCALE GENOMIC DNA]</scope>
    <source>
        <strain evidence="7 8">KCTC 52727</strain>
    </source>
</reference>
<dbReference type="RefSeq" id="WP_164034647.1">
    <property type="nucleotide sequence ID" value="NZ_JAAGNZ010000001.1"/>
</dbReference>
<dbReference type="InterPro" id="IPR036188">
    <property type="entry name" value="FAD/NAD-bd_sf"/>
</dbReference>
<dbReference type="Gene3D" id="3.50.50.60">
    <property type="entry name" value="FAD/NAD(P)-binding domain"/>
    <property type="match status" value="2"/>
</dbReference>
<dbReference type="SUPFAM" id="SSF54373">
    <property type="entry name" value="FAD-linked reductases, C-terminal domain"/>
    <property type="match status" value="1"/>
</dbReference>
<name>A0A6M0ICE6_9BACT</name>
<dbReference type="EMBL" id="JAAGNZ010000001">
    <property type="protein sequence ID" value="NEU65302.1"/>
    <property type="molecule type" value="Genomic_DNA"/>
</dbReference>
<evidence type="ECO:0000313" key="7">
    <source>
        <dbReference type="EMBL" id="NEU65302.1"/>
    </source>
</evidence>
<dbReference type="InterPro" id="IPR007867">
    <property type="entry name" value="GMC_OxRtase_C"/>
</dbReference>
<protein>
    <submittedName>
        <fullName evidence="7">GMC family oxidoreductase</fullName>
    </submittedName>
</protein>
<comment type="caution">
    <text evidence="7">The sequence shown here is derived from an EMBL/GenBank/DDBJ whole genome shotgun (WGS) entry which is preliminary data.</text>
</comment>
<proteinExistence type="inferred from homology"/>
<evidence type="ECO:0000259" key="6">
    <source>
        <dbReference type="Pfam" id="PF05199"/>
    </source>
</evidence>
<feature type="domain" description="Glucose-methanol-choline oxidoreductase C-terminal" evidence="6">
    <location>
        <begin position="388"/>
        <end position="501"/>
    </location>
</feature>
<evidence type="ECO:0000256" key="3">
    <source>
        <dbReference type="ARBA" id="ARBA00022827"/>
    </source>
</evidence>
<dbReference type="Pfam" id="PF05199">
    <property type="entry name" value="GMC_oxred_C"/>
    <property type="match status" value="1"/>
</dbReference>
<keyword evidence="4" id="KW-0560">Oxidoreductase</keyword>
<dbReference type="GO" id="GO:0016614">
    <property type="term" value="F:oxidoreductase activity, acting on CH-OH group of donors"/>
    <property type="evidence" value="ECO:0007669"/>
    <property type="project" value="InterPro"/>
</dbReference>
<dbReference type="Proteomes" id="UP000477386">
    <property type="component" value="Unassembled WGS sequence"/>
</dbReference>
<dbReference type="GO" id="GO:0050660">
    <property type="term" value="F:flavin adenine dinucleotide binding"/>
    <property type="evidence" value="ECO:0007669"/>
    <property type="project" value="InterPro"/>
</dbReference>
<sequence length="513" mass="55592">MPYKTSELVDAVVIGTGAGGAPLLARLAKAGLSVVALEAGKNWNPMQDFPTDEKAQSKLFWNDERLSAGNDPLPFGSNNSGTGVGGSTLHYTAYTPRAQPDDLRIRTDFGVGEDWPIDFDQIAHYYDEVEQFLGVSGPANYPWGPARKRAYALGPLPINGAGQLMERGSKKIGIKTSPAANAALSAGYYQEGVGHRPGCANRGFCQAGCNIGAKASMDVTYIPLAVHYGAEIRPECFVTQLIKDASGKISEVVYMHNGQEERQRCRFVFLCAGTIETARLLLLNDLANSSGQVGRNVMAHPGLQIWGEFDEDIRPYKGIPGAIISEDMHRAADADFVGGYLLQSIGVMPVTYVSQMARGRGLWGQDLKQAASAYNHVAGINILGDCLPYAHNYMELSDEKDIRGLPKPRVYFSNGESEERMNAHANKVMREIWSAAGAKNVWAFPRNAHVIGTCRMGNDSNTAVVNADGQSFDIPNLYISDNSTFPSALSVNPALTIMALALRTADRFLDAYK</sequence>
<keyword evidence="3" id="KW-0274">FAD</keyword>
<dbReference type="InterPro" id="IPR000172">
    <property type="entry name" value="GMC_OxRdtase_N"/>
</dbReference>
<keyword evidence="8" id="KW-1185">Reference proteome</keyword>
<evidence type="ECO:0000256" key="1">
    <source>
        <dbReference type="ARBA" id="ARBA00010790"/>
    </source>
</evidence>
<dbReference type="AlphaFoldDB" id="A0A6M0ICE6"/>
<keyword evidence="2" id="KW-0285">Flavoprotein</keyword>
<evidence type="ECO:0000256" key="4">
    <source>
        <dbReference type="ARBA" id="ARBA00023002"/>
    </source>
</evidence>
<comment type="similarity">
    <text evidence="1">Belongs to the GMC oxidoreductase family.</text>
</comment>
<dbReference type="PANTHER" id="PTHR46056">
    <property type="entry name" value="LONG-CHAIN-ALCOHOL OXIDASE"/>
    <property type="match status" value="1"/>
</dbReference>
<evidence type="ECO:0000313" key="8">
    <source>
        <dbReference type="Proteomes" id="UP000477386"/>
    </source>
</evidence>
<evidence type="ECO:0000259" key="5">
    <source>
        <dbReference type="Pfam" id="PF00732"/>
    </source>
</evidence>